<organism evidence="2">
    <name type="scientific">Aureoumbra lagunensis</name>
    <dbReference type="NCBI Taxonomy" id="44058"/>
    <lineage>
        <taxon>Eukaryota</taxon>
        <taxon>Sar</taxon>
        <taxon>Stramenopiles</taxon>
        <taxon>Ochrophyta</taxon>
        <taxon>Pelagophyceae</taxon>
        <taxon>Pelagomonadales</taxon>
        <taxon>Aureoumbra</taxon>
    </lineage>
</organism>
<keyword evidence="1" id="KW-0732">Signal</keyword>
<feature type="signal peptide" evidence="1">
    <location>
        <begin position="1"/>
        <end position="20"/>
    </location>
</feature>
<dbReference type="AlphaFoldDB" id="A0A7S3K4Q2"/>
<evidence type="ECO:0000313" key="2">
    <source>
        <dbReference type="EMBL" id="CAE0374919.1"/>
    </source>
</evidence>
<dbReference type="EMBL" id="HBIJ01023759">
    <property type="protein sequence ID" value="CAE0374919.1"/>
    <property type="molecule type" value="Transcribed_RNA"/>
</dbReference>
<evidence type="ECO:0000256" key="1">
    <source>
        <dbReference type="SAM" id="SignalP"/>
    </source>
</evidence>
<proteinExistence type="predicted"/>
<gene>
    <name evidence="2" type="ORF">ALAG00032_LOCUS15723</name>
</gene>
<protein>
    <submittedName>
        <fullName evidence="2">Uncharacterized protein</fullName>
    </submittedName>
</protein>
<feature type="chain" id="PRO_5030857270" evidence="1">
    <location>
        <begin position="21"/>
        <end position="136"/>
    </location>
</feature>
<reference evidence="2" key="1">
    <citation type="submission" date="2021-01" db="EMBL/GenBank/DDBJ databases">
        <authorList>
            <person name="Corre E."/>
            <person name="Pelletier E."/>
            <person name="Niang G."/>
            <person name="Scheremetjew M."/>
            <person name="Finn R."/>
            <person name="Kale V."/>
            <person name="Holt S."/>
            <person name="Cochrane G."/>
            <person name="Meng A."/>
            <person name="Brown T."/>
            <person name="Cohen L."/>
        </authorList>
    </citation>
    <scope>NUCLEOTIDE SEQUENCE</scope>
    <source>
        <strain evidence="2">CCMP1510</strain>
    </source>
</reference>
<sequence length="136" mass="15443">MRSIIRVFAMLFFTFQVIIAQETLVMEEHDANADGLVAEMTEKGRVSRQVTEMINGIRRLEYSYDFDNTCVSSFRDCIDDSNCDSDEECFFSTSRRKRKLEANAAVDEKRATGSRGGKNLRSLLFGTNNVGQCECI</sequence>
<name>A0A7S3K4Q2_9STRA</name>
<accession>A0A7S3K4Q2</accession>